<dbReference type="InterPro" id="IPR019734">
    <property type="entry name" value="TPR_rpt"/>
</dbReference>
<dbReference type="Proteomes" id="UP000773614">
    <property type="component" value="Unassembled WGS sequence"/>
</dbReference>
<keyword evidence="1" id="KW-0677">Repeat</keyword>
<evidence type="ECO:0000256" key="1">
    <source>
        <dbReference type="ARBA" id="ARBA00022737"/>
    </source>
</evidence>
<proteinExistence type="predicted"/>
<evidence type="ECO:0000256" key="2">
    <source>
        <dbReference type="ARBA" id="ARBA00022803"/>
    </source>
</evidence>
<evidence type="ECO:0000313" key="6">
    <source>
        <dbReference type="Proteomes" id="UP000773614"/>
    </source>
</evidence>
<dbReference type="Gene3D" id="1.25.40.10">
    <property type="entry name" value="Tetratricopeptide repeat domain"/>
    <property type="match status" value="1"/>
</dbReference>
<keyword evidence="4" id="KW-0732">Signal</keyword>
<name>A0A964T4H6_9HYPH</name>
<dbReference type="AlphaFoldDB" id="A0A964T4H6"/>
<evidence type="ECO:0000256" key="3">
    <source>
        <dbReference type="PROSITE-ProRule" id="PRU00339"/>
    </source>
</evidence>
<organism evidence="5 6">
    <name type="scientific">Propylenella binzhouense</name>
    <dbReference type="NCBI Taxonomy" id="2555902"/>
    <lineage>
        <taxon>Bacteria</taxon>
        <taxon>Pseudomonadati</taxon>
        <taxon>Pseudomonadota</taxon>
        <taxon>Alphaproteobacteria</taxon>
        <taxon>Hyphomicrobiales</taxon>
        <taxon>Propylenellaceae</taxon>
        <taxon>Propylenella</taxon>
    </lineage>
</organism>
<dbReference type="RefSeq" id="WP_161140647.1">
    <property type="nucleotide sequence ID" value="NZ_SPKJ01000033.1"/>
</dbReference>
<evidence type="ECO:0000313" key="5">
    <source>
        <dbReference type="EMBL" id="MYZ48298.1"/>
    </source>
</evidence>
<reference evidence="5" key="1">
    <citation type="submission" date="2019-03" db="EMBL/GenBank/DDBJ databases">
        <title>Afifella sp. nov., isolated from activated sludge.</title>
        <authorList>
            <person name="Li Q."/>
            <person name="Liu Y."/>
        </authorList>
    </citation>
    <scope>NUCLEOTIDE SEQUENCE</scope>
    <source>
        <strain evidence="5">L72</strain>
    </source>
</reference>
<keyword evidence="6" id="KW-1185">Reference proteome</keyword>
<feature type="signal peptide" evidence="4">
    <location>
        <begin position="1"/>
        <end position="21"/>
    </location>
</feature>
<protein>
    <recommendedName>
        <fullName evidence="7">Tetratricopeptide repeat protein</fullName>
    </recommendedName>
</protein>
<dbReference type="InterPro" id="IPR011990">
    <property type="entry name" value="TPR-like_helical_dom_sf"/>
</dbReference>
<sequence length="195" mass="21942">MPRLVLIVLVFLLALPASAGAQDRPRPEPSLRERIAQMPLDDLFARLAVSPERTSAKALENEILRRWYDSGSPTTDLLFGRALQALKDDDQGLALDILDRVVTLRPAFAEGWNKRATLHFARDEYGMAMSDLERVLALEPRHFGALAGLGVILQQFDRKEEALKVFDRALAINPQMEEVKKVRDELEKELAGRSL</sequence>
<dbReference type="SUPFAM" id="SSF48452">
    <property type="entry name" value="TPR-like"/>
    <property type="match status" value="1"/>
</dbReference>
<dbReference type="EMBL" id="SPKJ01000033">
    <property type="protein sequence ID" value="MYZ48298.1"/>
    <property type="molecule type" value="Genomic_DNA"/>
</dbReference>
<dbReference type="Pfam" id="PF14559">
    <property type="entry name" value="TPR_19"/>
    <property type="match status" value="1"/>
</dbReference>
<feature type="chain" id="PRO_5037178537" description="Tetratricopeptide repeat protein" evidence="4">
    <location>
        <begin position="22"/>
        <end position="195"/>
    </location>
</feature>
<feature type="repeat" description="TPR" evidence="3">
    <location>
        <begin position="143"/>
        <end position="176"/>
    </location>
</feature>
<comment type="caution">
    <text evidence="5">The sequence shown here is derived from an EMBL/GenBank/DDBJ whole genome shotgun (WGS) entry which is preliminary data.</text>
</comment>
<keyword evidence="2 3" id="KW-0802">TPR repeat</keyword>
<evidence type="ECO:0000256" key="4">
    <source>
        <dbReference type="SAM" id="SignalP"/>
    </source>
</evidence>
<dbReference type="PANTHER" id="PTHR44858:SF1">
    <property type="entry name" value="UDP-N-ACETYLGLUCOSAMINE--PEPTIDE N-ACETYLGLUCOSAMINYLTRANSFERASE SPINDLY-RELATED"/>
    <property type="match status" value="1"/>
</dbReference>
<evidence type="ECO:0008006" key="7">
    <source>
        <dbReference type="Google" id="ProtNLM"/>
    </source>
</evidence>
<feature type="repeat" description="TPR" evidence="3">
    <location>
        <begin position="109"/>
        <end position="142"/>
    </location>
</feature>
<dbReference type="InterPro" id="IPR050498">
    <property type="entry name" value="Ycf3"/>
</dbReference>
<accession>A0A964T4H6</accession>
<dbReference type="PANTHER" id="PTHR44858">
    <property type="entry name" value="TETRATRICOPEPTIDE REPEAT PROTEIN 6"/>
    <property type="match status" value="1"/>
</dbReference>
<dbReference type="PROSITE" id="PS50005">
    <property type="entry name" value="TPR"/>
    <property type="match status" value="2"/>
</dbReference>
<dbReference type="SMART" id="SM00028">
    <property type="entry name" value="TPR"/>
    <property type="match status" value="3"/>
</dbReference>
<gene>
    <name evidence="5" type="ORF">E4O86_11305</name>
</gene>
<dbReference type="OrthoDB" id="9815010at2"/>